<keyword evidence="1" id="KW-0472">Membrane</keyword>
<dbReference type="PANTHER" id="PTHR15615">
    <property type="match status" value="1"/>
</dbReference>
<gene>
    <name evidence="3" type="ORF">V5O48_003331</name>
</gene>
<comment type="caution">
    <text evidence="3">The sequence shown here is derived from an EMBL/GenBank/DDBJ whole genome shotgun (WGS) entry which is preliminary data.</text>
</comment>
<dbReference type="InterPro" id="IPR036915">
    <property type="entry name" value="Cyclin-like_sf"/>
</dbReference>
<evidence type="ECO:0000313" key="3">
    <source>
        <dbReference type="EMBL" id="KAL0578665.1"/>
    </source>
</evidence>
<dbReference type="InterPro" id="IPR006671">
    <property type="entry name" value="Cyclin_N"/>
</dbReference>
<dbReference type="CDD" id="cd20557">
    <property type="entry name" value="CYCLIN_ScPCL1-like"/>
    <property type="match status" value="1"/>
</dbReference>
<dbReference type="PANTHER" id="PTHR15615:SF10">
    <property type="entry name" value="PHO85 CYCLIN-2-RELATED"/>
    <property type="match status" value="1"/>
</dbReference>
<evidence type="ECO:0000313" key="4">
    <source>
        <dbReference type="Proteomes" id="UP001465976"/>
    </source>
</evidence>
<name>A0ABR3FTY7_9AGAR</name>
<keyword evidence="1" id="KW-1133">Transmembrane helix</keyword>
<dbReference type="InterPro" id="IPR013922">
    <property type="entry name" value="Cyclin_PHO80-like"/>
</dbReference>
<dbReference type="Pfam" id="PF00134">
    <property type="entry name" value="Cyclin_N"/>
    <property type="match status" value="1"/>
</dbReference>
<reference evidence="3 4" key="1">
    <citation type="submission" date="2024-02" db="EMBL/GenBank/DDBJ databases">
        <title>A draft genome for the cacao thread blight pathogen Marasmius crinis-equi.</title>
        <authorList>
            <person name="Cohen S.P."/>
            <person name="Baruah I.K."/>
            <person name="Amoako-Attah I."/>
            <person name="Bukari Y."/>
            <person name="Meinhardt L.W."/>
            <person name="Bailey B.A."/>
        </authorList>
    </citation>
    <scope>NUCLEOTIDE SEQUENCE [LARGE SCALE GENOMIC DNA]</scope>
    <source>
        <strain evidence="3 4">GH-76</strain>
    </source>
</reference>
<sequence>MIHPASLVDQSLHSSFLLRLLPLQINKTLTGTQVFGSLLAERYESLPGAEFTVRLTTHVIDHATLSIPPELSRIRDFRKQNFTILVERILSIVTVTTPVVLVALIYIRRAKGRLNIVIRQWALERVFLGSMILAYKYLNDSCIRNVEWARCSGIFGIRDIGRIEREFLDLLDWDLGISERDILNLFPEIHEEAKVQNGIPPEAAIEVATTTSPCTRKRRKRIPSCRSAHNGGLACKHNEKRSQGRRTCTRKIEVEI</sequence>
<evidence type="ECO:0000259" key="2">
    <source>
        <dbReference type="Pfam" id="PF00134"/>
    </source>
</evidence>
<keyword evidence="4" id="KW-1185">Reference proteome</keyword>
<dbReference type="EMBL" id="JBAHYK010000089">
    <property type="protein sequence ID" value="KAL0578665.1"/>
    <property type="molecule type" value="Genomic_DNA"/>
</dbReference>
<protein>
    <recommendedName>
        <fullName evidence="2">Cyclin N-terminal domain-containing protein</fullName>
    </recommendedName>
</protein>
<proteinExistence type="predicted"/>
<dbReference type="SUPFAM" id="SSF47954">
    <property type="entry name" value="Cyclin-like"/>
    <property type="match status" value="1"/>
</dbReference>
<feature type="domain" description="Cyclin N-terminal" evidence="2">
    <location>
        <begin position="76"/>
        <end position="175"/>
    </location>
</feature>
<accession>A0ABR3FTY7</accession>
<keyword evidence="1" id="KW-0812">Transmembrane</keyword>
<feature type="transmembrane region" description="Helical" evidence="1">
    <location>
        <begin position="89"/>
        <end position="107"/>
    </location>
</feature>
<dbReference type="Gene3D" id="1.10.472.10">
    <property type="entry name" value="Cyclin-like"/>
    <property type="match status" value="1"/>
</dbReference>
<organism evidence="3 4">
    <name type="scientific">Marasmius crinis-equi</name>
    <dbReference type="NCBI Taxonomy" id="585013"/>
    <lineage>
        <taxon>Eukaryota</taxon>
        <taxon>Fungi</taxon>
        <taxon>Dikarya</taxon>
        <taxon>Basidiomycota</taxon>
        <taxon>Agaricomycotina</taxon>
        <taxon>Agaricomycetes</taxon>
        <taxon>Agaricomycetidae</taxon>
        <taxon>Agaricales</taxon>
        <taxon>Marasmiineae</taxon>
        <taxon>Marasmiaceae</taxon>
        <taxon>Marasmius</taxon>
    </lineage>
</organism>
<evidence type="ECO:0000256" key="1">
    <source>
        <dbReference type="SAM" id="Phobius"/>
    </source>
</evidence>
<dbReference type="Proteomes" id="UP001465976">
    <property type="component" value="Unassembled WGS sequence"/>
</dbReference>